<feature type="coiled-coil region" evidence="11">
    <location>
        <begin position="155"/>
        <end position="228"/>
    </location>
</feature>
<evidence type="ECO:0000256" key="1">
    <source>
        <dbReference type="ARBA" id="ARBA00004412"/>
    </source>
</evidence>
<dbReference type="SMART" id="SM01254">
    <property type="entry name" value="KLRAQ"/>
    <property type="match status" value="1"/>
</dbReference>
<dbReference type="InterPro" id="IPR019348">
    <property type="entry name" value="PPP1R21_six_helix"/>
</dbReference>
<feature type="non-terminal residue" evidence="14">
    <location>
        <position position="461"/>
    </location>
</feature>
<gene>
    <name evidence="14" type="ORF">GBAR_LOCUS18372</name>
</gene>
<keyword evidence="6" id="KW-0694">RNA-binding</keyword>
<evidence type="ECO:0000256" key="8">
    <source>
        <dbReference type="ARBA" id="ARBA00031361"/>
    </source>
</evidence>
<feature type="domain" description="Protein phosphatase 1 regulatory subunit 21 N-terminal" evidence="13">
    <location>
        <begin position="24"/>
        <end position="147"/>
    </location>
</feature>
<evidence type="ECO:0000256" key="7">
    <source>
        <dbReference type="ARBA" id="ARBA00023054"/>
    </source>
</evidence>
<keyword evidence="4" id="KW-0963">Cytoplasm</keyword>
<dbReference type="InterPro" id="IPR019343">
    <property type="entry name" value="PPP1R21_N"/>
</dbReference>
<dbReference type="Proteomes" id="UP001174909">
    <property type="component" value="Unassembled WGS sequence"/>
</dbReference>
<accession>A0AA35SLX3</accession>
<name>A0AA35SLX3_GEOBA</name>
<evidence type="ECO:0000256" key="11">
    <source>
        <dbReference type="SAM" id="Coils"/>
    </source>
</evidence>
<dbReference type="PANTHER" id="PTHR21448">
    <property type="entry name" value="SMOOTH MUSCLE MYOSIN HEAVY CHAIN-RELATED"/>
    <property type="match status" value="1"/>
</dbReference>
<sequence length="461" mass="51090">MLLSYIAKALRSRVMGSELQTKYQRLAQEYAKLRSHVDVLKKAVTEEKSLRESLQESVREKALSLRKHVQENESLEFRNQQLSKRVEMLQDDLGSPLSRRKKKVGGGAGGPNAVDGVVGTVSGDVQTQELAAKIAQNEQLHLKVSELAHESQKSAAALQTTRAKLESDMSSFSEEMEQKEREHKTEVEAMTNNRAMLEAKLAKYSSELKSLKNTLQREQELSGRLRESSPIGLVGSERQPETVRRETYAALNVPVVDAKLQGRVLVSLRASLELVTSFATQLSTLHSYLQQRCKTYPIDTSTGVQISTVNQKLCKLLHSSSSSYTKPLVSAFSQYSGKLHANPYSTPTGSSDLMEFALAHRRLVAYLDTLTPYLQISLQEECGESVCGVQLTDINMQISNTLPRLVAAFSTADNYLSLLARGPVEGVSVASLPVCLQRLKISIRDLHSVLEALHNLYSSKI</sequence>
<dbReference type="AlphaFoldDB" id="A0AA35SLX3"/>
<dbReference type="GO" id="GO:0016020">
    <property type="term" value="C:membrane"/>
    <property type="evidence" value="ECO:0007669"/>
    <property type="project" value="TreeGrafter"/>
</dbReference>
<dbReference type="InterPro" id="IPR021774">
    <property type="entry name" value="CUPID"/>
</dbReference>
<evidence type="ECO:0000256" key="9">
    <source>
        <dbReference type="ARBA" id="ARBA00031617"/>
    </source>
</evidence>
<evidence type="ECO:0000259" key="13">
    <source>
        <dbReference type="SMART" id="SM01254"/>
    </source>
</evidence>
<dbReference type="GO" id="GO:0005769">
    <property type="term" value="C:early endosome"/>
    <property type="evidence" value="ECO:0007669"/>
    <property type="project" value="UniProtKB-SubCell"/>
</dbReference>
<keyword evidence="5" id="KW-0967">Endosome</keyword>
<dbReference type="PANTHER" id="PTHR21448:SF0">
    <property type="entry name" value="PROTEIN PHOSPHATASE 1 REGULATORY SUBUNIT 21"/>
    <property type="match status" value="1"/>
</dbReference>
<feature type="region of interest" description="Disordered" evidence="12">
    <location>
        <begin position="91"/>
        <end position="115"/>
    </location>
</feature>
<evidence type="ECO:0000313" key="14">
    <source>
        <dbReference type="EMBL" id="CAI8032510.1"/>
    </source>
</evidence>
<reference evidence="14" key="1">
    <citation type="submission" date="2023-03" db="EMBL/GenBank/DDBJ databases">
        <authorList>
            <person name="Steffen K."/>
            <person name="Cardenas P."/>
        </authorList>
    </citation>
    <scope>NUCLEOTIDE SEQUENCE</scope>
</reference>
<evidence type="ECO:0000256" key="2">
    <source>
        <dbReference type="ARBA" id="ARBA00004496"/>
    </source>
</evidence>
<comment type="subcellular location">
    <subcellularLocation>
        <location evidence="2">Cytoplasm</location>
    </subcellularLocation>
    <subcellularLocation>
        <location evidence="1">Early endosome</location>
    </subcellularLocation>
</comment>
<evidence type="ECO:0000256" key="12">
    <source>
        <dbReference type="SAM" id="MobiDB-lite"/>
    </source>
</evidence>
<keyword evidence="15" id="KW-1185">Reference proteome</keyword>
<keyword evidence="7 11" id="KW-0175">Coiled coil</keyword>
<organism evidence="14 15">
    <name type="scientific">Geodia barretti</name>
    <name type="common">Barrett's horny sponge</name>
    <dbReference type="NCBI Taxonomy" id="519541"/>
    <lineage>
        <taxon>Eukaryota</taxon>
        <taxon>Metazoa</taxon>
        <taxon>Porifera</taxon>
        <taxon>Demospongiae</taxon>
        <taxon>Heteroscleromorpha</taxon>
        <taxon>Tetractinellida</taxon>
        <taxon>Astrophorina</taxon>
        <taxon>Geodiidae</taxon>
        <taxon>Geodia</taxon>
    </lineage>
</organism>
<dbReference type="InterPro" id="IPR040024">
    <property type="entry name" value="PPP1R21"/>
</dbReference>
<dbReference type="EMBL" id="CASHTH010002604">
    <property type="protein sequence ID" value="CAI8032510.1"/>
    <property type="molecule type" value="Genomic_DNA"/>
</dbReference>
<evidence type="ECO:0000256" key="5">
    <source>
        <dbReference type="ARBA" id="ARBA00022753"/>
    </source>
</evidence>
<dbReference type="Pfam" id="PF11819">
    <property type="entry name" value="CUPID"/>
    <property type="match status" value="1"/>
</dbReference>
<proteinExistence type="predicted"/>
<evidence type="ECO:0000256" key="4">
    <source>
        <dbReference type="ARBA" id="ARBA00022490"/>
    </source>
</evidence>
<protein>
    <recommendedName>
        <fullName evidence="3">Protein phosphatase 1 regulatory subunit 21</fullName>
    </recommendedName>
    <alternativeName>
        <fullName evidence="9">Coiled-coil domain-containing protein 128</fullName>
    </alternativeName>
    <alternativeName>
        <fullName evidence="10">Ferry endosomal RAB5 effector complex subunit 2</fullName>
    </alternativeName>
    <alternativeName>
        <fullName evidence="8">KLRAQ motif-containing protein 1</fullName>
    </alternativeName>
</protein>
<evidence type="ECO:0000256" key="3">
    <source>
        <dbReference type="ARBA" id="ARBA00020102"/>
    </source>
</evidence>
<comment type="caution">
    <text evidence="14">The sequence shown here is derived from an EMBL/GenBank/DDBJ whole genome shotgun (WGS) entry which is preliminary data.</text>
</comment>
<dbReference type="Pfam" id="PF10205">
    <property type="entry name" value="KLRAQ"/>
    <property type="match status" value="1"/>
</dbReference>
<evidence type="ECO:0000313" key="15">
    <source>
        <dbReference type="Proteomes" id="UP001174909"/>
    </source>
</evidence>
<evidence type="ECO:0000256" key="10">
    <source>
        <dbReference type="ARBA" id="ARBA00044824"/>
    </source>
</evidence>
<evidence type="ECO:0000256" key="6">
    <source>
        <dbReference type="ARBA" id="ARBA00022884"/>
    </source>
</evidence>
<dbReference type="Pfam" id="PF10212">
    <property type="entry name" value="PPP1R21_helical"/>
    <property type="match status" value="1"/>
</dbReference>
<dbReference type="GO" id="GO:0003723">
    <property type="term" value="F:RNA binding"/>
    <property type="evidence" value="ECO:0007669"/>
    <property type="project" value="UniProtKB-KW"/>
</dbReference>